<evidence type="ECO:0000313" key="1">
    <source>
        <dbReference type="EMBL" id="NVO29294.1"/>
    </source>
</evidence>
<reference evidence="1 2" key="1">
    <citation type="submission" date="2020-04" db="EMBL/GenBank/DDBJ databases">
        <title>Donghicola sp., a member of the Rhodobacteraceae family isolated from mangrove forest in Thailand.</title>
        <authorList>
            <person name="Charoenyingcharoen P."/>
            <person name="Yukphan P."/>
        </authorList>
    </citation>
    <scope>NUCLEOTIDE SEQUENCE [LARGE SCALE GENOMIC DNA]</scope>
    <source>
        <strain evidence="1 2">C2-DW-16</strain>
    </source>
</reference>
<dbReference type="Gene3D" id="1.10.3210.10">
    <property type="entry name" value="Hypothetical protein af1432"/>
    <property type="match status" value="1"/>
</dbReference>
<gene>
    <name evidence="1" type="ORF">HJ526_17880</name>
</gene>
<sequence>MFIPAEALADWLAKDILSKFCDHFPDAKDEYNEILQSSVHMSIGLLAKCSASYHDADHTAMVTQAAQDILIGKSICGEVSQEDWVHLILAALFHDIGFCRNICRADKEEEFVANDLGGLFRPAAGKSDAVFAPYHVDRGMIFVRERFACDALVDEDRLAQAIACTRFPPKDHSVDLHSEPALLRAADLIGQIADPLYSRKLTNLFYEMSELGTAAAQGYKTPGDMVTVFPKFYRGIVAHLLGPAMKYLNETGAGQEWVQRLDVLLQEADAGYMTGGPFPVLNQEALLFEK</sequence>
<accession>A0ABX2PJM4</accession>
<dbReference type="InterPro" id="IPR003607">
    <property type="entry name" value="HD/PDEase_dom"/>
</dbReference>
<proteinExistence type="predicted"/>
<dbReference type="EMBL" id="JABCJD010000013">
    <property type="protein sequence ID" value="NVO29294.1"/>
    <property type="molecule type" value="Genomic_DNA"/>
</dbReference>
<dbReference type="RefSeq" id="WP_176855985.1">
    <property type="nucleotide sequence ID" value="NZ_JABCJD010000013.1"/>
</dbReference>
<keyword evidence="2" id="KW-1185">Reference proteome</keyword>
<dbReference type="CDD" id="cd00077">
    <property type="entry name" value="HDc"/>
    <property type="match status" value="1"/>
</dbReference>
<organism evidence="1 2">
    <name type="scientific">Donghicola mangrovi</name>
    <dbReference type="NCBI Taxonomy" id="2729614"/>
    <lineage>
        <taxon>Bacteria</taxon>
        <taxon>Pseudomonadati</taxon>
        <taxon>Pseudomonadota</taxon>
        <taxon>Alphaproteobacteria</taxon>
        <taxon>Rhodobacterales</taxon>
        <taxon>Roseobacteraceae</taxon>
        <taxon>Donghicola</taxon>
    </lineage>
</organism>
<comment type="caution">
    <text evidence="1">The sequence shown here is derived from an EMBL/GenBank/DDBJ whole genome shotgun (WGS) entry which is preliminary data.</text>
</comment>
<protein>
    <submittedName>
        <fullName evidence="1">Metal-dependent phosphohydrolase</fullName>
    </submittedName>
</protein>
<dbReference type="Proteomes" id="UP000523601">
    <property type="component" value="Unassembled WGS sequence"/>
</dbReference>
<evidence type="ECO:0000313" key="2">
    <source>
        <dbReference type="Proteomes" id="UP000523601"/>
    </source>
</evidence>
<dbReference type="SUPFAM" id="SSF109604">
    <property type="entry name" value="HD-domain/PDEase-like"/>
    <property type="match status" value="1"/>
</dbReference>
<name>A0ABX2PJM4_9RHOB</name>